<name>A0ABY8TR85_TETOB</name>
<gene>
    <name evidence="3" type="ORF">OEZ85_011700</name>
</gene>
<dbReference type="EMBL" id="CP126210">
    <property type="protein sequence ID" value="WIA11595.1"/>
    <property type="molecule type" value="Genomic_DNA"/>
</dbReference>
<organism evidence="3 4">
    <name type="scientific">Tetradesmus obliquus</name>
    <name type="common">Green alga</name>
    <name type="synonym">Acutodesmus obliquus</name>
    <dbReference type="NCBI Taxonomy" id="3088"/>
    <lineage>
        <taxon>Eukaryota</taxon>
        <taxon>Viridiplantae</taxon>
        <taxon>Chlorophyta</taxon>
        <taxon>core chlorophytes</taxon>
        <taxon>Chlorophyceae</taxon>
        <taxon>CS clade</taxon>
        <taxon>Sphaeropleales</taxon>
        <taxon>Scenedesmaceae</taxon>
        <taxon>Tetradesmus</taxon>
    </lineage>
</organism>
<keyword evidence="4" id="KW-1185">Reference proteome</keyword>
<evidence type="ECO:0000256" key="1">
    <source>
        <dbReference type="SAM" id="Coils"/>
    </source>
</evidence>
<evidence type="ECO:0000256" key="2">
    <source>
        <dbReference type="SAM" id="MobiDB-lite"/>
    </source>
</evidence>
<accession>A0ABY8TR85</accession>
<protein>
    <submittedName>
        <fullName evidence="3">Uncharacterized protein</fullName>
    </submittedName>
</protein>
<sequence length="519" mass="55498">MDPQEAAAMLMHAQQQQQSMAMQFPLGLHLGGEYPHARHHAAAGRVSYDTHEEDEHGGHNGRGIGGSALLGRKHAPDRRPLRFWQPFNDWWRSELERTGRRPTSQEIGDWYVVSADGVWPEGKPSLQETRVHAKCLRSLPLVRDYFRNYRAKKKGGKGGSGSGNDGEDGGDGDTEDGNDNNTASSGRRANKRSAANGNNSASNGPRKRGHAGIAAGVQMQGLEAAGSGDAGRMAAMAAAAGFAAAGIDPMEALQLQQAGMLMPGQFWAGMAGMEGASEEEYARAMMMQAQQVQAALLQQQMVAAAAAASQQLTGQQFGVFPGQDDDDDEDDSEAADGGSEVVKAALGLQSTAAQQQQQQQQQQLAALMAAEAQQPNAPGDEQQQDHDYELAEGEAVRPAEADEVALLGDEQLGALSSEALLAHVRAVQEELSGKRELLKRSFDQLRRTQERLGRRERKLAKEQQKCRQYQQALTAWQASLVPVAPDAAQMAQMALAAQAAATATQHDGGMAAAPGQPQQ</sequence>
<evidence type="ECO:0000313" key="3">
    <source>
        <dbReference type="EMBL" id="WIA11595.1"/>
    </source>
</evidence>
<reference evidence="3 4" key="1">
    <citation type="submission" date="2023-05" db="EMBL/GenBank/DDBJ databases">
        <title>A 100% complete, gapless, phased diploid assembly of the Scenedesmus obliquus UTEX 3031 genome.</title>
        <authorList>
            <person name="Biondi T.C."/>
            <person name="Hanschen E.R."/>
            <person name="Kwon T."/>
            <person name="Eng W."/>
            <person name="Kruse C.P.S."/>
            <person name="Koehler S.I."/>
            <person name="Kunde Y."/>
            <person name="Gleasner C.D."/>
            <person name="You Mak K.T."/>
            <person name="Polle J."/>
            <person name="Hovde B.T."/>
            <person name="Starkenburg S.R."/>
        </authorList>
    </citation>
    <scope>NUCLEOTIDE SEQUENCE [LARGE SCALE GENOMIC DNA]</scope>
    <source>
        <strain evidence="3 4">DOE0152z</strain>
    </source>
</reference>
<feature type="compositionally biased region" description="Low complexity" evidence="2">
    <location>
        <begin position="179"/>
        <end position="204"/>
    </location>
</feature>
<feature type="compositionally biased region" description="Acidic residues" evidence="2">
    <location>
        <begin position="165"/>
        <end position="178"/>
    </location>
</feature>
<feature type="region of interest" description="Disordered" evidence="2">
    <location>
        <begin position="151"/>
        <end position="209"/>
    </location>
</feature>
<feature type="region of interest" description="Disordered" evidence="2">
    <location>
        <begin position="500"/>
        <end position="519"/>
    </location>
</feature>
<feature type="compositionally biased region" description="Acidic residues" evidence="2">
    <location>
        <begin position="323"/>
        <end position="334"/>
    </location>
</feature>
<evidence type="ECO:0000313" key="4">
    <source>
        <dbReference type="Proteomes" id="UP001244341"/>
    </source>
</evidence>
<feature type="coiled-coil region" evidence="1">
    <location>
        <begin position="445"/>
        <end position="479"/>
    </location>
</feature>
<keyword evidence="1" id="KW-0175">Coiled coil</keyword>
<feature type="region of interest" description="Disordered" evidence="2">
    <location>
        <begin position="366"/>
        <end position="385"/>
    </location>
</feature>
<feature type="region of interest" description="Disordered" evidence="2">
    <location>
        <begin position="317"/>
        <end position="337"/>
    </location>
</feature>
<proteinExistence type="predicted"/>
<dbReference type="Proteomes" id="UP001244341">
    <property type="component" value="Chromosome 3b"/>
</dbReference>